<dbReference type="AlphaFoldDB" id="A0A6A0H7F6"/>
<gene>
    <name evidence="2" type="ORF">HAZT_HAZT005741</name>
</gene>
<reference evidence="2" key="2">
    <citation type="journal article" date="2018" name="Environ. Sci. Technol.">
        <title>The Toxicogenome of Hyalella azteca: A Model for Sediment Ecotoxicology and Evolutionary Toxicology.</title>
        <authorList>
            <person name="Poynton H.C."/>
            <person name="Hasenbein S."/>
            <person name="Benoit J.B."/>
            <person name="Sepulveda M.S."/>
            <person name="Poelchau M.F."/>
            <person name="Hughes D.S.T."/>
            <person name="Murali S.C."/>
            <person name="Chen S."/>
            <person name="Glastad K.M."/>
            <person name="Goodisman M.A.D."/>
            <person name="Werren J.H."/>
            <person name="Vineis J.H."/>
            <person name="Bowen J.L."/>
            <person name="Friedrich M."/>
            <person name="Jones J."/>
            <person name="Robertson H.M."/>
            <person name="Feyereisen R."/>
            <person name="Mechler-Hickson A."/>
            <person name="Mathers N."/>
            <person name="Lee C.E."/>
            <person name="Colbourne J.K."/>
            <person name="Biales A."/>
            <person name="Johnston J.S."/>
            <person name="Wellborn G.A."/>
            <person name="Rosendale A.J."/>
            <person name="Cridge A.G."/>
            <person name="Munoz-Torres M.C."/>
            <person name="Bain P.A."/>
            <person name="Manny A.R."/>
            <person name="Major K.M."/>
            <person name="Lambert F.N."/>
            <person name="Vulpe C.D."/>
            <person name="Tuck P."/>
            <person name="Blalock B.J."/>
            <person name="Lin Y.Y."/>
            <person name="Smith M.E."/>
            <person name="Ochoa-Acuna H."/>
            <person name="Chen M.M."/>
            <person name="Childers C.P."/>
            <person name="Qu J."/>
            <person name="Dugan S."/>
            <person name="Lee S.L."/>
            <person name="Chao H."/>
            <person name="Dinh H."/>
            <person name="Han Y."/>
            <person name="Doddapaneni H."/>
            <person name="Worley K.C."/>
            <person name="Muzny D.M."/>
            <person name="Gibbs R.A."/>
            <person name="Richards S."/>
        </authorList>
    </citation>
    <scope>NUCLEOTIDE SEQUENCE</scope>
    <source>
        <strain evidence="2">HAZT.00-mixed</strain>
        <tissue evidence="2">Whole organism</tissue>
    </source>
</reference>
<organism evidence="2">
    <name type="scientific">Hyalella azteca</name>
    <name type="common">Amphipod</name>
    <dbReference type="NCBI Taxonomy" id="294128"/>
    <lineage>
        <taxon>Eukaryota</taxon>
        <taxon>Metazoa</taxon>
        <taxon>Ecdysozoa</taxon>
        <taxon>Arthropoda</taxon>
        <taxon>Crustacea</taxon>
        <taxon>Multicrustacea</taxon>
        <taxon>Malacostraca</taxon>
        <taxon>Eumalacostraca</taxon>
        <taxon>Peracarida</taxon>
        <taxon>Amphipoda</taxon>
        <taxon>Senticaudata</taxon>
        <taxon>Talitrida</taxon>
        <taxon>Talitroidea</taxon>
        <taxon>Hyalellidae</taxon>
        <taxon>Hyalella</taxon>
    </lineage>
</organism>
<dbReference type="Proteomes" id="UP000711488">
    <property type="component" value="Unassembled WGS sequence"/>
</dbReference>
<proteinExistence type="predicted"/>
<protein>
    <submittedName>
        <fullName evidence="2">Uncharacterized protein</fullName>
    </submittedName>
</protein>
<feature type="region of interest" description="Disordered" evidence="1">
    <location>
        <begin position="146"/>
        <end position="172"/>
    </location>
</feature>
<accession>A0A6A0H7F6</accession>
<feature type="compositionally biased region" description="Basic residues" evidence="1">
    <location>
        <begin position="150"/>
        <end position="159"/>
    </location>
</feature>
<evidence type="ECO:0000313" key="2">
    <source>
        <dbReference type="EMBL" id="KAA0201054.1"/>
    </source>
</evidence>
<name>A0A6A0H7F6_HYAAZ</name>
<reference evidence="2" key="1">
    <citation type="submission" date="2014-08" db="EMBL/GenBank/DDBJ databases">
        <authorList>
            <person name="Murali S."/>
            <person name="Richards S."/>
            <person name="Bandaranaike D."/>
            <person name="Bellair M."/>
            <person name="Blankenburg K."/>
            <person name="Chao H."/>
            <person name="Dinh H."/>
            <person name="Doddapaneni H."/>
            <person name="Dugan-Rocha S."/>
            <person name="Elkadiri S."/>
            <person name="Gnanaolivu R."/>
            <person name="Hughes D."/>
            <person name="Lee S."/>
            <person name="Li M."/>
            <person name="Ming W."/>
            <person name="Munidasa M."/>
            <person name="Muniz J."/>
            <person name="Nguyen L."/>
            <person name="Osuji N."/>
            <person name="Pu L.-L."/>
            <person name="Puazo M."/>
            <person name="Skinner E."/>
            <person name="Qu C."/>
            <person name="Quiroz J."/>
            <person name="Raj R."/>
            <person name="Weissenberger G."/>
            <person name="Xin Y."/>
            <person name="Zou X."/>
            <person name="Han Y."/>
            <person name="Worley K."/>
            <person name="Muzny D."/>
            <person name="Gibbs R."/>
        </authorList>
    </citation>
    <scope>NUCLEOTIDE SEQUENCE</scope>
    <source>
        <strain evidence="2">HAZT.00-mixed</strain>
        <tissue evidence="2">Whole organism</tissue>
    </source>
</reference>
<comment type="caution">
    <text evidence="2">The sequence shown here is derived from an EMBL/GenBank/DDBJ whole genome shotgun (WGS) entry which is preliminary data.</text>
</comment>
<sequence>MSRPYLIIIRVTSFNSLSSGVFTTTTASSLNAGGGLGALGRASPTIPTSTVEGGTMANEIDRIMAKIEQDNKILAELDKSRATIGPGTNRHVKFLDSPLLGLQIREAAKSLLRGSKKLTKYTNEYYRKYRSMTQAEKLRNYLLQHSQQRQPRHLHRHGSGRHDSSGHRRKDTSHHIHHCCCGKIPAARRTEAYECPIARRPETYEYKSKCTFNGPDFSARSKVFPDPHSQAKQYKPCQNFCDSVHCPYQYYSEPHLFSESKPFSTRDAKFGSSGRAESRHVRFLQPLHTSAPNLGCKNPRVLPVTPHESFDFSSFGGSSLSQQLKGYLTVPRPSTFNRRQRFEILMVTFDDSGVILALSVPDKLEVERSNKDSAIQLECA</sequence>
<evidence type="ECO:0000256" key="1">
    <source>
        <dbReference type="SAM" id="MobiDB-lite"/>
    </source>
</evidence>
<reference evidence="2" key="3">
    <citation type="submission" date="2019-06" db="EMBL/GenBank/DDBJ databases">
        <authorList>
            <person name="Poynton C."/>
            <person name="Hasenbein S."/>
            <person name="Benoit J.B."/>
            <person name="Sepulveda M.S."/>
            <person name="Poelchau M.F."/>
            <person name="Murali S.C."/>
            <person name="Chen S."/>
            <person name="Glastad K.M."/>
            <person name="Werren J.H."/>
            <person name="Vineis J.H."/>
            <person name="Bowen J.L."/>
            <person name="Friedrich M."/>
            <person name="Jones J."/>
            <person name="Robertson H.M."/>
            <person name="Feyereisen R."/>
            <person name="Mechler-Hickson A."/>
            <person name="Mathers N."/>
            <person name="Lee C.E."/>
            <person name="Colbourne J.K."/>
            <person name="Biales A."/>
            <person name="Johnston J.S."/>
            <person name="Wellborn G.A."/>
            <person name="Rosendale A.J."/>
            <person name="Cridge A.G."/>
            <person name="Munoz-Torres M.C."/>
            <person name="Bain P.A."/>
            <person name="Manny A.R."/>
            <person name="Major K.M."/>
            <person name="Lambert F.N."/>
            <person name="Vulpe C.D."/>
            <person name="Tuck P."/>
            <person name="Blalock B.J."/>
            <person name="Lin Y.-Y."/>
            <person name="Smith M.E."/>
            <person name="Ochoa-Acuna H."/>
            <person name="Chen M.-J.M."/>
            <person name="Childers C.P."/>
            <person name="Qu J."/>
            <person name="Dugan S."/>
            <person name="Lee S.L."/>
            <person name="Chao H."/>
            <person name="Dinh H."/>
            <person name="Han Y."/>
            <person name="Doddapaneni H."/>
            <person name="Worley K.C."/>
            <person name="Muzny D.M."/>
            <person name="Gibbs R.A."/>
            <person name="Richards S."/>
        </authorList>
    </citation>
    <scope>NUCLEOTIDE SEQUENCE</scope>
    <source>
        <strain evidence="2">HAZT.00-mixed</strain>
        <tissue evidence="2">Whole organism</tissue>
    </source>
</reference>
<dbReference type="EMBL" id="JQDR03005890">
    <property type="protein sequence ID" value="KAA0201054.1"/>
    <property type="molecule type" value="Genomic_DNA"/>
</dbReference>